<comment type="subcellular location">
    <subcellularLocation>
        <location evidence="1">Membrane</location>
    </subcellularLocation>
</comment>
<keyword evidence="2 5" id="KW-0812">Transmembrane</keyword>
<dbReference type="GO" id="GO:0016020">
    <property type="term" value="C:membrane"/>
    <property type="evidence" value="ECO:0007669"/>
    <property type="project" value="UniProtKB-SubCell"/>
</dbReference>
<feature type="domain" description="G-protein coupled receptors family 1 profile" evidence="6">
    <location>
        <begin position="60"/>
        <end position="322"/>
    </location>
</feature>
<evidence type="ECO:0000256" key="3">
    <source>
        <dbReference type="ARBA" id="ARBA00022989"/>
    </source>
</evidence>
<dbReference type="Proteomes" id="UP001177023">
    <property type="component" value="Unassembled WGS sequence"/>
</dbReference>
<dbReference type="PRINTS" id="PR00237">
    <property type="entry name" value="GPCRRHODOPSN"/>
</dbReference>
<comment type="caution">
    <text evidence="7">The sequence shown here is derived from an EMBL/GenBank/DDBJ whole genome shotgun (WGS) entry which is preliminary data.</text>
</comment>
<feature type="non-terminal residue" evidence="7">
    <location>
        <position position="413"/>
    </location>
</feature>
<feature type="transmembrane region" description="Helical" evidence="5">
    <location>
        <begin position="120"/>
        <end position="148"/>
    </location>
</feature>
<protein>
    <recommendedName>
        <fullName evidence="6">G-protein coupled receptors family 1 profile domain-containing protein</fullName>
    </recommendedName>
</protein>
<feature type="transmembrane region" description="Helical" evidence="5">
    <location>
        <begin position="169"/>
        <end position="189"/>
    </location>
</feature>
<keyword evidence="8" id="KW-1185">Reference proteome</keyword>
<evidence type="ECO:0000256" key="1">
    <source>
        <dbReference type="ARBA" id="ARBA00004370"/>
    </source>
</evidence>
<evidence type="ECO:0000256" key="2">
    <source>
        <dbReference type="ARBA" id="ARBA00022692"/>
    </source>
</evidence>
<dbReference type="PANTHER" id="PTHR46641:SF24">
    <property type="entry name" value="G-PROTEIN COUPLED RECEPTORS FAMILY 1 PROFILE DOMAIN-CONTAINING PROTEIN"/>
    <property type="match status" value="1"/>
</dbReference>
<dbReference type="Pfam" id="PF00001">
    <property type="entry name" value="7tm_1"/>
    <property type="match status" value="1"/>
</dbReference>
<dbReference type="PANTHER" id="PTHR46641">
    <property type="entry name" value="FMRFAMIDE RECEPTOR-RELATED"/>
    <property type="match status" value="1"/>
</dbReference>
<feature type="transmembrane region" description="Helical" evidence="5">
    <location>
        <begin position="80"/>
        <end position="100"/>
    </location>
</feature>
<evidence type="ECO:0000259" key="6">
    <source>
        <dbReference type="PROSITE" id="PS50262"/>
    </source>
</evidence>
<dbReference type="InterPro" id="IPR000276">
    <property type="entry name" value="GPCR_Rhodpsn"/>
</dbReference>
<reference evidence="7" key="1">
    <citation type="submission" date="2023-06" db="EMBL/GenBank/DDBJ databases">
        <authorList>
            <person name="Delattre M."/>
        </authorList>
    </citation>
    <scope>NUCLEOTIDE SEQUENCE</scope>
    <source>
        <strain evidence="7">AF72</strain>
    </source>
</reference>
<evidence type="ECO:0000256" key="4">
    <source>
        <dbReference type="ARBA" id="ARBA00023136"/>
    </source>
</evidence>
<keyword evidence="3 5" id="KW-1133">Transmembrane helix</keyword>
<gene>
    <name evidence="7" type="ORF">MSPICULIGERA_LOCUS21674</name>
</gene>
<dbReference type="SUPFAM" id="SSF81321">
    <property type="entry name" value="Family A G protein-coupled receptor-like"/>
    <property type="match status" value="1"/>
</dbReference>
<sequence length="413" mass="47373">MGRENSSDVIFAILVNGTEPLSGNLSNMSMHEHGTPGERSLLENWVYLILMPIVCIWGIVAALLCIVVFTRPRMRSSLNLYLAGLSVFDFLVLLSSLLTYPSLQLCVVNDHSTDSLSCQFFWKSALLTLPLSNIFQAGSVWTCVAVTVDRFLAVNYPLHSKIWCTPKRAVVIMGALTTFIFFYKIPQFFELVLDEDGRLGASEMRQNDYYKMWYTNYSYLAIVVLIPWMIMIVLNTKVVLTVHQAYKIRKNLNSNTAGREERDRRCTLMAVVMIMTFIFFNILSTLVNFMETFEFGQSFRTQLTVVGNFLVCLNSASNIIVYSLFGRRFRQMCLKMLCGRMRRFPITHAVISEWERDTMTRRTSVEPSIAMMSARGSRRYSKRISLRMLDGPSAVITEKRASFNRLLPEARPR</sequence>
<evidence type="ECO:0000313" key="8">
    <source>
        <dbReference type="Proteomes" id="UP001177023"/>
    </source>
</evidence>
<accession>A0AA36DA95</accession>
<dbReference type="EMBL" id="CATQJA010002665">
    <property type="protein sequence ID" value="CAJ0583602.1"/>
    <property type="molecule type" value="Genomic_DNA"/>
</dbReference>
<dbReference type="PROSITE" id="PS50262">
    <property type="entry name" value="G_PROTEIN_RECEP_F1_2"/>
    <property type="match status" value="1"/>
</dbReference>
<evidence type="ECO:0000256" key="5">
    <source>
        <dbReference type="SAM" id="Phobius"/>
    </source>
</evidence>
<feature type="transmembrane region" description="Helical" evidence="5">
    <location>
        <begin position="302"/>
        <end position="325"/>
    </location>
</feature>
<dbReference type="InterPro" id="IPR017452">
    <property type="entry name" value="GPCR_Rhodpsn_7TM"/>
</dbReference>
<dbReference type="Gene3D" id="1.20.1070.10">
    <property type="entry name" value="Rhodopsin 7-helix transmembrane proteins"/>
    <property type="match status" value="1"/>
</dbReference>
<dbReference type="SMART" id="SM01381">
    <property type="entry name" value="7TM_GPCR_Srsx"/>
    <property type="match status" value="1"/>
</dbReference>
<dbReference type="InterPro" id="IPR052954">
    <property type="entry name" value="GPCR-Ligand_Int"/>
</dbReference>
<dbReference type="CDD" id="cd14978">
    <property type="entry name" value="7tmA_FMRFamide_R-like"/>
    <property type="match status" value="1"/>
</dbReference>
<name>A0AA36DA95_9BILA</name>
<dbReference type="GO" id="GO:0004930">
    <property type="term" value="F:G protein-coupled receptor activity"/>
    <property type="evidence" value="ECO:0007669"/>
    <property type="project" value="InterPro"/>
</dbReference>
<dbReference type="AlphaFoldDB" id="A0AA36DA95"/>
<evidence type="ECO:0000313" key="7">
    <source>
        <dbReference type="EMBL" id="CAJ0583602.1"/>
    </source>
</evidence>
<keyword evidence="4 5" id="KW-0472">Membrane</keyword>
<feature type="transmembrane region" description="Helical" evidence="5">
    <location>
        <begin position="45"/>
        <end position="68"/>
    </location>
</feature>
<feature type="transmembrane region" description="Helical" evidence="5">
    <location>
        <begin position="268"/>
        <end position="290"/>
    </location>
</feature>
<organism evidence="7 8">
    <name type="scientific">Mesorhabditis spiculigera</name>
    <dbReference type="NCBI Taxonomy" id="96644"/>
    <lineage>
        <taxon>Eukaryota</taxon>
        <taxon>Metazoa</taxon>
        <taxon>Ecdysozoa</taxon>
        <taxon>Nematoda</taxon>
        <taxon>Chromadorea</taxon>
        <taxon>Rhabditida</taxon>
        <taxon>Rhabditina</taxon>
        <taxon>Rhabditomorpha</taxon>
        <taxon>Rhabditoidea</taxon>
        <taxon>Rhabditidae</taxon>
        <taxon>Mesorhabditinae</taxon>
        <taxon>Mesorhabditis</taxon>
    </lineage>
</organism>
<feature type="transmembrane region" description="Helical" evidence="5">
    <location>
        <begin position="217"/>
        <end position="240"/>
    </location>
</feature>
<proteinExistence type="predicted"/>